<name>A0AAE9S0Q9_9GAMM</name>
<gene>
    <name evidence="2" type="ORF">M5E07_01435</name>
</gene>
<reference evidence="2" key="1">
    <citation type="submission" date="2022-06" db="EMBL/GenBank/DDBJ databases">
        <title>Isolation, identification and characterization of iprodione-degrading strains in Lhasa, Tibet.</title>
        <authorList>
            <person name="Pan H."/>
        </authorList>
    </citation>
    <scope>NUCLEOTIDE SEQUENCE</scope>
    <source>
        <strain evidence="2">Y-23</strain>
    </source>
</reference>
<sequence length="331" mass="36672">MNNKILYFIIAGLVLVVLCLVFYRNDKLSDMVSALNSIDTEICGSQVSLPKEYQVLAASVYAGSSSHNFPAEYNGYKAIDVMVTVTQPTVIVLSGYEQNVWNIKATQPNLVKAILLAGYYDQKVILNDIKAKILGGKGSACQGSYYDEQEINQLNHYSQSHLKRNVDALYVLGGTQYINMDDSLVAPLKNKLKEHLQAYSTKTAPVLTSEHYMQLPESDEGMQKALQLGLIRPATYADAKQFDLAQIRQNNGDNPELTVIVGAGDDELRHEFYSDHSYVILKPFKFPEDMYGAHSATFYLPQGVAYPIGELSHSTLYNMNDGTCRGAGCGH</sequence>
<dbReference type="RefSeq" id="WP_252221295.1">
    <property type="nucleotide sequence ID" value="NZ_CP098732.1"/>
</dbReference>
<dbReference type="EMBL" id="CP098732">
    <property type="protein sequence ID" value="USE83543.1"/>
    <property type="molecule type" value="Genomic_DNA"/>
</dbReference>
<protein>
    <submittedName>
        <fullName evidence="2">Uncharacterized protein</fullName>
    </submittedName>
</protein>
<keyword evidence="1" id="KW-0472">Membrane</keyword>
<organism evidence="2 3">
    <name type="scientific">Acinetobacter tibetensis</name>
    <dbReference type="NCBI Taxonomy" id="2943497"/>
    <lineage>
        <taxon>Bacteria</taxon>
        <taxon>Pseudomonadati</taxon>
        <taxon>Pseudomonadota</taxon>
        <taxon>Gammaproteobacteria</taxon>
        <taxon>Moraxellales</taxon>
        <taxon>Moraxellaceae</taxon>
        <taxon>Acinetobacter</taxon>
    </lineage>
</organism>
<evidence type="ECO:0000313" key="3">
    <source>
        <dbReference type="Proteomes" id="UP001056716"/>
    </source>
</evidence>
<evidence type="ECO:0000256" key="1">
    <source>
        <dbReference type="SAM" id="Phobius"/>
    </source>
</evidence>
<keyword evidence="3" id="KW-1185">Reference proteome</keyword>
<evidence type="ECO:0000313" key="2">
    <source>
        <dbReference type="EMBL" id="USE83543.1"/>
    </source>
</evidence>
<dbReference type="AlphaFoldDB" id="A0AAE9S0Q9"/>
<keyword evidence="1" id="KW-1133">Transmembrane helix</keyword>
<feature type="transmembrane region" description="Helical" evidence="1">
    <location>
        <begin position="6"/>
        <end position="23"/>
    </location>
</feature>
<keyword evidence="1" id="KW-0812">Transmembrane</keyword>
<dbReference type="KEGG" id="atz:M5E07_01435"/>
<proteinExistence type="predicted"/>
<dbReference type="Proteomes" id="UP001056716">
    <property type="component" value="Chromosome"/>
</dbReference>
<accession>A0AAE9S0Q9</accession>